<dbReference type="SMART" id="SM00184">
    <property type="entry name" value="RING"/>
    <property type="match status" value="1"/>
</dbReference>
<dbReference type="AlphaFoldDB" id="A0A4Y2NB13"/>
<evidence type="ECO:0000259" key="5">
    <source>
        <dbReference type="PROSITE" id="PS50089"/>
    </source>
</evidence>
<dbReference type="Pfam" id="PF13639">
    <property type="entry name" value="zf-RING_2"/>
    <property type="match status" value="1"/>
</dbReference>
<feature type="domain" description="RING-type" evidence="5">
    <location>
        <begin position="149"/>
        <end position="189"/>
    </location>
</feature>
<comment type="caution">
    <text evidence="6">The sequence shown here is derived from an EMBL/GenBank/DDBJ whole genome shotgun (WGS) entry which is preliminary data.</text>
</comment>
<accession>A0A4Y2NB13</accession>
<proteinExistence type="predicted"/>
<keyword evidence="1 3" id="KW-0863">Zinc-finger</keyword>
<evidence type="ECO:0000256" key="2">
    <source>
        <dbReference type="ARBA" id="ARBA00022833"/>
    </source>
</evidence>
<sequence length="250" mass="28778">MKLRGLPLFLNRHFPFLREIFGGGIVAESARKRKHSQVASDERLASSVLIHTDPDTPRKRPRSGIVNDSHAIKQDASTSAEHLPPSESFYVGNSNRSPDVSAGTTAFSMVTGTDQDSQSAISKYHQYNVTSINREDQACISDNSTEFICSICLETFFEQDQIKRLRCSHVFHQSCIDMWLSENTNCPLCGSYYQRVKLHKNRRPPAMDPEQLRQIREQERLDRERQRVEEHILDLLFRGTRPIYQRLPFV</sequence>
<gene>
    <name evidence="6" type="ORF">AVEN_243295_1</name>
</gene>
<name>A0A4Y2NB13_ARAVE</name>
<dbReference type="SUPFAM" id="SSF57850">
    <property type="entry name" value="RING/U-box"/>
    <property type="match status" value="1"/>
</dbReference>
<protein>
    <recommendedName>
        <fullName evidence="5">RING-type domain-containing protein</fullName>
    </recommendedName>
</protein>
<dbReference type="InterPro" id="IPR051826">
    <property type="entry name" value="E3_ubiquitin-ligase_domain"/>
</dbReference>
<organism evidence="6 7">
    <name type="scientific">Araneus ventricosus</name>
    <name type="common">Orbweaver spider</name>
    <name type="synonym">Epeira ventricosa</name>
    <dbReference type="NCBI Taxonomy" id="182803"/>
    <lineage>
        <taxon>Eukaryota</taxon>
        <taxon>Metazoa</taxon>
        <taxon>Ecdysozoa</taxon>
        <taxon>Arthropoda</taxon>
        <taxon>Chelicerata</taxon>
        <taxon>Arachnida</taxon>
        <taxon>Araneae</taxon>
        <taxon>Araneomorphae</taxon>
        <taxon>Entelegynae</taxon>
        <taxon>Araneoidea</taxon>
        <taxon>Araneidae</taxon>
        <taxon>Araneus</taxon>
    </lineage>
</organism>
<dbReference type="EMBL" id="BGPR01008762">
    <property type="protein sequence ID" value="GBN35884.1"/>
    <property type="molecule type" value="Genomic_DNA"/>
</dbReference>
<evidence type="ECO:0000313" key="7">
    <source>
        <dbReference type="Proteomes" id="UP000499080"/>
    </source>
</evidence>
<dbReference type="PANTHER" id="PTHR22765">
    <property type="entry name" value="RING FINGER AND PROTEASE ASSOCIATED DOMAIN-CONTAINING"/>
    <property type="match status" value="1"/>
</dbReference>
<keyword evidence="1 3" id="KW-0479">Metal-binding</keyword>
<feature type="region of interest" description="Disordered" evidence="4">
    <location>
        <begin position="32"/>
        <end position="68"/>
    </location>
</feature>
<dbReference type="PANTHER" id="PTHR22765:SF434">
    <property type="entry name" value="GB|AAD18119.1-RELATED"/>
    <property type="match status" value="1"/>
</dbReference>
<evidence type="ECO:0000256" key="3">
    <source>
        <dbReference type="PROSITE-ProRule" id="PRU00175"/>
    </source>
</evidence>
<dbReference type="OrthoDB" id="6105938at2759"/>
<evidence type="ECO:0000256" key="1">
    <source>
        <dbReference type="ARBA" id="ARBA00022771"/>
    </source>
</evidence>
<dbReference type="Proteomes" id="UP000499080">
    <property type="component" value="Unassembled WGS sequence"/>
</dbReference>
<dbReference type="InterPro" id="IPR001841">
    <property type="entry name" value="Znf_RING"/>
</dbReference>
<dbReference type="GO" id="GO:0061630">
    <property type="term" value="F:ubiquitin protein ligase activity"/>
    <property type="evidence" value="ECO:0007669"/>
    <property type="project" value="TreeGrafter"/>
</dbReference>
<dbReference type="PROSITE" id="PS50089">
    <property type="entry name" value="ZF_RING_2"/>
    <property type="match status" value="1"/>
</dbReference>
<evidence type="ECO:0000256" key="4">
    <source>
        <dbReference type="SAM" id="MobiDB-lite"/>
    </source>
</evidence>
<dbReference type="Gene3D" id="3.30.40.10">
    <property type="entry name" value="Zinc/RING finger domain, C3HC4 (zinc finger)"/>
    <property type="match status" value="1"/>
</dbReference>
<keyword evidence="2" id="KW-0862">Zinc</keyword>
<keyword evidence="7" id="KW-1185">Reference proteome</keyword>
<dbReference type="CDD" id="cd16454">
    <property type="entry name" value="RING-H2_PA-TM-RING"/>
    <property type="match status" value="1"/>
</dbReference>
<dbReference type="GO" id="GO:0006511">
    <property type="term" value="P:ubiquitin-dependent protein catabolic process"/>
    <property type="evidence" value="ECO:0007669"/>
    <property type="project" value="TreeGrafter"/>
</dbReference>
<dbReference type="GO" id="GO:0008270">
    <property type="term" value="F:zinc ion binding"/>
    <property type="evidence" value="ECO:0007669"/>
    <property type="project" value="UniProtKB-KW"/>
</dbReference>
<dbReference type="InterPro" id="IPR013083">
    <property type="entry name" value="Znf_RING/FYVE/PHD"/>
</dbReference>
<evidence type="ECO:0000313" key="6">
    <source>
        <dbReference type="EMBL" id="GBN35884.1"/>
    </source>
</evidence>
<reference evidence="6 7" key="1">
    <citation type="journal article" date="2019" name="Sci. Rep.">
        <title>Orb-weaving spider Araneus ventricosus genome elucidates the spidroin gene catalogue.</title>
        <authorList>
            <person name="Kono N."/>
            <person name="Nakamura H."/>
            <person name="Ohtoshi R."/>
            <person name="Moran D.A.P."/>
            <person name="Shinohara A."/>
            <person name="Yoshida Y."/>
            <person name="Fujiwara M."/>
            <person name="Mori M."/>
            <person name="Tomita M."/>
            <person name="Arakawa K."/>
        </authorList>
    </citation>
    <scope>NUCLEOTIDE SEQUENCE [LARGE SCALE GENOMIC DNA]</scope>
</reference>